<dbReference type="GeneID" id="102801515"/>
<dbReference type="Pfam" id="PF12937">
    <property type="entry name" value="F-box-like"/>
    <property type="match status" value="1"/>
</dbReference>
<dbReference type="InterPro" id="IPR039588">
    <property type="entry name" value="FBXO4"/>
</dbReference>
<evidence type="ECO:0000259" key="1">
    <source>
        <dbReference type="PROSITE" id="PS50181"/>
    </source>
</evidence>
<dbReference type="InterPro" id="IPR036047">
    <property type="entry name" value="F-box-like_dom_sf"/>
</dbReference>
<sequence>MSQDDNTQLFPFQKLPADCQVYIFSHLNSIEKAKIATVCKSWNDLLRTPRLWNCVDFHILTSCDCTIYIGIGNRRPVNTCEKCKSLSHYVDFKQRCYRYIAHLAERRAVIKSLKFQFDLHEDKNVWLKLLVYALNMTTVNELSIVDCNWTVTGEKPSSLYVTDDFMEKKKEQRVEALQGFLLVLNKHSPNINTLRLEFDWSETSLELLSSFKEIKCLELYRFWVYKSIPQERINFLLNNAKKLESLKLEIWVPYQHEELHPQFSLMSSTLQYLDVSSSKGFFIRSLNMPQLKTLIIVRLPWIGPLLPVSMLDITCVYDVLREGAPKLEQINQHKLCSDWKNLCYPELESQLNHTCYCTKHKKGWAL</sequence>
<protein>
    <submittedName>
        <fullName evidence="3">Uncharacterized protein LOC102801515</fullName>
    </submittedName>
</protein>
<dbReference type="CDD" id="cd22138">
    <property type="entry name" value="F-box_unchar"/>
    <property type="match status" value="1"/>
</dbReference>
<accession>A0ABM0MYJ6</accession>
<dbReference type="SUPFAM" id="SSF81383">
    <property type="entry name" value="F-box domain"/>
    <property type="match status" value="1"/>
</dbReference>
<organism evidence="2 3">
    <name type="scientific">Saccoglossus kowalevskii</name>
    <name type="common">Acorn worm</name>
    <dbReference type="NCBI Taxonomy" id="10224"/>
    <lineage>
        <taxon>Eukaryota</taxon>
        <taxon>Metazoa</taxon>
        <taxon>Hemichordata</taxon>
        <taxon>Enteropneusta</taxon>
        <taxon>Harrimaniidae</taxon>
        <taxon>Saccoglossus</taxon>
    </lineage>
</organism>
<evidence type="ECO:0000313" key="2">
    <source>
        <dbReference type="Proteomes" id="UP000694865"/>
    </source>
</evidence>
<gene>
    <name evidence="3" type="primary">LOC102801515</name>
</gene>
<dbReference type="PANTHER" id="PTHR16008">
    <property type="entry name" value="F-BOX ONLY PROTEIN 4"/>
    <property type="match status" value="1"/>
</dbReference>
<dbReference type="RefSeq" id="XP_006825087.1">
    <property type="nucleotide sequence ID" value="XM_006825024.1"/>
</dbReference>
<proteinExistence type="predicted"/>
<feature type="domain" description="F-box" evidence="1">
    <location>
        <begin position="9"/>
        <end position="55"/>
    </location>
</feature>
<dbReference type="PANTHER" id="PTHR16008:SF6">
    <property type="entry name" value="SI:DKEY-12E7.1"/>
    <property type="match status" value="1"/>
</dbReference>
<dbReference type="PROSITE" id="PS50181">
    <property type="entry name" value="FBOX"/>
    <property type="match status" value="1"/>
</dbReference>
<name>A0ABM0MYJ6_SACKO</name>
<dbReference type="SMART" id="SM00256">
    <property type="entry name" value="FBOX"/>
    <property type="match status" value="1"/>
</dbReference>
<keyword evidence="2" id="KW-1185">Reference proteome</keyword>
<dbReference type="Proteomes" id="UP000694865">
    <property type="component" value="Unplaced"/>
</dbReference>
<dbReference type="InterPro" id="IPR001810">
    <property type="entry name" value="F-box_dom"/>
</dbReference>
<dbReference type="Gene3D" id="1.20.1280.50">
    <property type="match status" value="1"/>
</dbReference>
<reference evidence="3" key="1">
    <citation type="submission" date="2025-08" db="UniProtKB">
        <authorList>
            <consortium name="RefSeq"/>
        </authorList>
    </citation>
    <scope>IDENTIFICATION</scope>
    <source>
        <tissue evidence="3">Testes</tissue>
    </source>
</reference>
<evidence type="ECO:0000313" key="3">
    <source>
        <dbReference type="RefSeq" id="XP_006825087.1"/>
    </source>
</evidence>